<organism evidence="1 2">
    <name type="scientific">Pristionchus entomophagus</name>
    <dbReference type="NCBI Taxonomy" id="358040"/>
    <lineage>
        <taxon>Eukaryota</taxon>
        <taxon>Metazoa</taxon>
        <taxon>Ecdysozoa</taxon>
        <taxon>Nematoda</taxon>
        <taxon>Chromadorea</taxon>
        <taxon>Rhabditida</taxon>
        <taxon>Rhabditina</taxon>
        <taxon>Diplogasteromorpha</taxon>
        <taxon>Diplogasteroidea</taxon>
        <taxon>Neodiplogasteridae</taxon>
        <taxon>Pristionchus</taxon>
    </lineage>
</organism>
<evidence type="ECO:0000313" key="2">
    <source>
        <dbReference type="Proteomes" id="UP001432027"/>
    </source>
</evidence>
<proteinExistence type="predicted"/>
<gene>
    <name evidence="1" type="ORF">PENTCL1PPCAC_12513</name>
</gene>
<comment type="caution">
    <text evidence="1">The sequence shown here is derived from an EMBL/GenBank/DDBJ whole genome shotgun (WGS) entry which is preliminary data.</text>
</comment>
<accession>A0AAV5T882</accession>
<protein>
    <submittedName>
        <fullName evidence="1">Uncharacterized protein</fullName>
    </submittedName>
</protein>
<dbReference type="Proteomes" id="UP001432027">
    <property type="component" value="Unassembled WGS sequence"/>
</dbReference>
<evidence type="ECO:0000313" key="1">
    <source>
        <dbReference type="EMBL" id="GMS90338.1"/>
    </source>
</evidence>
<name>A0AAV5T882_9BILA</name>
<dbReference type="EMBL" id="BTSX01000003">
    <property type="protein sequence ID" value="GMS90338.1"/>
    <property type="molecule type" value="Genomic_DNA"/>
</dbReference>
<keyword evidence="2" id="KW-1185">Reference proteome</keyword>
<feature type="non-terminal residue" evidence="1">
    <location>
        <position position="1"/>
    </location>
</feature>
<dbReference type="AlphaFoldDB" id="A0AAV5T882"/>
<reference evidence="1" key="1">
    <citation type="submission" date="2023-10" db="EMBL/GenBank/DDBJ databases">
        <title>Genome assembly of Pristionchus species.</title>
        <authorList>
            <person name="Yoshida K."/>
            <person name="Sommer R.J."/>
        </authorList>
    </citation>
    <scope>NUCLEOTIDE SEQUENCE</scope>
    <source>
        <strain evidence="1">RS0144</strain>
    </source>
</reference>
<sequence>NGSGRQLVEAVSAQAVLNQRDCEFVMFIRPMPLSAWVVQLRLKLAPRLGEKRIRFSLANGDWFECIGQADGSIHVTRHEKMFQDYPPHADSFHSRTQMYCLFTVKMIKKEDLMSTGPLTVSFKDARGTKKEFKIAAIKDASERKYLSCDGFLAAFHPLNLSSNTAQAAPDVTRTRITCPRGKGWTMKAEINGKVQVVKSARCAKSLEWQSPHYVDVEMPNGDLWEMKEAFYAGCFNEVGSSTCSAPLQLPCSHCAPVRLIPGNGTTAHG</sequence>